<name>A0ACB9WDT5_CHAAC</name>
<keyword evidence="2" id="KW-1185">Reference proteome</keyword>
<protein>
    <submittedName>
        <fullName evidence="1">Uncharacterized protein</fullName>
    </submittedName>
</protein>
<accession>A0ACB9WDT5</accession>
<evidence type="ECO:0000313" key="1">
    <source>
        <dbReference type="EMBL" id="KAI4811521.1"/>
    </source>
</evidence>
<feature type="non-terminal residue" evidence="1">
    <location>
        <position position="1"/>
    </location>
</feature>
<reference evidence="1" key="1">
    <citation type="submission" date="2022-05" db="EMBL/GenBank/DDBJ databases">
        <title>Chromosome-level genome of Chaenocephalus aceratus.</title>
        <authorList>
            <person name="Park H."/>
        </authorList>
    </citation>
    <scope>NUCLEOTIDE SEQUENCE</scope>
    <source>
        <strain evidence="1">KU_202001</strain>
    </source>
</reference>
<organism evidence="1 2">
    <name type="scientific">Chaenocephalus aceratus</name>
    <name type="common">Blackfin icefish</name>
    <name type="synonym">Chaenichthys aceratus</name>
    <dbReference type="NCBI Taxonomy" id="36190"/>
    <lineage>
        <taxon>Eukaryota</taxon>
        <taxon>Metazoa</taxon>
        <taxon>Chordata</taxon>
        <taxon>Craniata</taxon>
        <taxon>Vertebrata</taxon>
        <taxon>Euteleostomi</taxon>
        <taxon>Actinopterygii</taxon>
        <taxon>Neopterygii</taxon>
        <taxon>Teleostei</taxon>
        <taxon>Neoteleostei</taxon>
        <taxon>Acanthomorphata</taxon>
        <taxon>Eupercaria</taxon>
        <taxon>Perciformes</taxon>
        <taxon>Notothenioidei</taxon>
        <taxon>Channichthyidae</taxon>
        <taxon>Chaenocephalus</taxon>
    </lineage>
</organism>
<sequence length="166" mass="17638">GGDAPPHSVTYTSQVSEAPAAEHGSVGKKKLPAEDITTRWSEISVVINQRNFNETPSDNTASRSPSFFSPFSPSSPPLSSFDSLVIDPGSLHLTVVLRENKTPDADVIPDDSFVQCDNSTFPPLPSLASGSEQPAQRQQTSLQSEKSDRASASGASLRRGDAEVQV</sequence>
<comment type="caution">
    <text evidence="1">The sequence shown here is derived from an EMBL/GenBank/DDBJ whole genome shotgun (WGS) entry which is preliminary data.</text>
</comment>
<gene>
    <name evidence="1" type="ORF">KUCAC02_014415</name>
</gene>
<evidence type="ECO:0000313" key="2">
    <source>
        <dbReference type="Proteomes" id="UP001057452"/>
    </source>
</evidence>
<dbReference type="Proteomes" id="UP001057452">
    <property type="component" value="Chromosome 16"/>
</dbReference>
<proteinExistence type="predicted"/>
<dbReference type="EMBL" id="CM043800">
    <property type="protein sequence ID" value="KAI4811521.1"/>
    <property type="molecule type" value="Genomic_DNA"/>
</dbReference>
<feature type="non-terminal residue" evidence="1">
    <location>
        <position position="166"/>
    </location>
</feature>